<dbReference type="EMBL" id="JANPWB010000015">
    <property type="protein sequence ID" value="KAJ1091607.1"/>
    <property type="molecule type" value="Genomic_DNA"/>
</dbReference>
<dbReference type="Proteomes" id="UP001066276">
    <property type="component" value="Chromosome 11"/>
</dbReference>
<proteinExistence type="predicted"/>
<gene>
    <name evidence="1" type="ORF">NDU88_004725</name>
</gene>
<dbReference type="AlphaFoldDB" id="A0AAV7LML5"/>
<evidence type="ECO:0000313" key="2">
    <source>
        <dbReference type="Proteomes" id="UP001066276"/>
    </source>
</evidence>
<name>A0AAV7LML5_PLEWA</name>
<comment type="caution">
    <text evidence="1">The sequence shown here is derived from an EMBL/GenBank/DDBJ whole genome shotgun (WGS) entry which is preliminary data.</text>
</comment>
<keyword evidence="2" id="KW-1185">Reference proteome</keyword>
<protein>
    <submittedName>
        <fullName evidence="1">Uncharacterized protein</fullName>
    </submittedName>
</protein>
<accession>A0AAV7LML5</accession>
<organism evidence="1 2">
    <name type="scientific">Pleurodeles waltl</name>
    <name type="common">Iberian ribbed newt</name>
    <dbReference type="NCBI Taxonomy" id="8319"/>
    <lineage>
        <taxon>Eukaryota</taxon>
        <taxon>Metazoa</taxon>
        <taxon>Chordata</taxon>
        <taxon>Craniata</taxon>
        <taxon>Vertebrata</taxon>
        <taxon>Euteleostomi</taxon>
        <taxon>Amphibia</taxon>
        <taxon>Batrachia</taxon>
        <taxon>Caudata</taxon>
        <taxon>Salamandroidea</taxon>
        <taxon>Salamandridae</taxon>
        <taxon>Pleurodelinae</taxon>
        <taxon>Pleurodeles</taxon>
    </lineage>
</organism>
<evidence type="ECO:0000313" key="1">
    <source>
        <dbReference type="EMBL" id="KAJ1091607.1"/>
    </source>
</evidence>
<sequence>MSTETPALQTDPEGLQRLTRPFAVRHKGFLLSSCFPTPGRKTPLFFTQPMSAPQVAAGRDPLKERRFRAGMLDFSHVMGSHTDRLASGRVVHRGVRQSRVMLRSLDAIGEGSEPAAYLA</sequence>
<reference evidence="1" key="1">
    <citation type="journal article" date="2022" name="bioRxiv">
        <title>Sequencing and chromosome-scale assembly of the giantPleurodeles waltlgenome.</title>
        <authorList>
            <person name="Brown T."/>
            <person name="Elewa A."/>
            <person name="Iarovenko S."/>
            <person name="Subramanian E."/>
            <person name="Araus A.J."/>
            <person name="Petzold A."/>
            <person name="Susuki M."/>
            <person name="Suzuki K.-i.T."/>
            <person name="Hayashi T."/>
            <person name="Toyoda A."/>
            <person name="Oliveira C."/>
            <person name="Osipova E."/>
            <person name="Leigh N.D."/>
            <person name="Simon A."/>
            <person name="Yun M.H."/>
        </authorList>
    </citation>
    <scope>NUCLEOTIDE SEQUENCE</scope>
    <source>
        <strain evidence="1">20211129_DDA</strain>
        <tissue evidence="1">Liver</tissue>
    </source>
</reference>